<dbReference type="Proteomes" id="UP000233343">
    <property type="component" value="Unassembled WGS sequence"/>
</dbReference>
<dbReference type="RefSeq" id="WP_066188690.1">
    <property type="nucleotide sequence ID" value="NZ_JARMMB010000015.1"/>
</dbReference>
<name>A0A2N0ZIY1_9BACI</name>
<evidence type="ECO:0008006" key="3">
    <source>
        <dbReference type="Google" id="ProtNLM"/>
    </source>
</evidence>
<comment type="caution">
    <text evidence="1">The sequence shown here is derived from an EMBL/GenBank/DDBJ whole genome shotgun (WGS) entry which is preliminary data.</text>
</comment>
<evidence type="ECO:0000313" key="1">
    <source>
        <dbReference type="EMBL" id="PKG29480.1"/>
    </source>
</evidence>
<evidence type="ECO:0000313" key="2">
    <source>
        <dbReference type="Proteomes" id="UP000233343"/>
    </source>
</evidence>
<reference evidence="1 2" key="1">
    <citation type="journal article" date="2010" name="Int. J. Syst. Evol. Microbiol.">
        <title>Bacillus horneckiae sp. nov., isolated from a spacecraft-assembly clean room.</title>
        <authorList>
            <person name="Vaishampayan P."/>
            <person name="Probst A."/>
            <person name="Krishnamurthi S."/>
            <person name="Ghosh S."/>
            <person name="Osman S."/>
            <person name="McDowall A."/>
            <person name="Ruckmani A."/>
            <person name="Mayilraj S."/>
            <person name="Venkateswaran K."/>
        </authorList>
    </citation>
    <scope>NUCLEOTIDE SEQUENCE [LARGE SCALE GENOMIC DNA]</scope>
    <source>
        <strain evidence="2">1PO1SC</strain>
    </source>
</reference>
<gene>
    <name evidence="1" type="ORF">CWS20_08140</name>
</gene>
<protein>
    <recommendedName>
        <fullName evidence="3">Apea-like HEPN domain-containing protein</fullName>
    </recommendedName>
</protein>
<accession>A0A2N0ZIY1</accession>
<keyword evidence="2" id="KW-1185">Reference proteome</keyword>
<proteinExistence type="predicted"/>
<sequence length="458" mass="54001">MERLAKKVLFLLRYNFNRENWNCGLEDKETWKVITTIARHNEFSEIIDIEDTEGWLIDIFKWLNFKDKNMFELDDALSVLNLLKKNLEINMNDYWVVFPLVNATLNDTICLDESIYIIGGDKENKLNQLEQITNIPIQELDSRFEHTRRSRSPIFLSHPIIAIKIRHQYSSVSRIASDCAFYAVSLLNVMYRAYIYPNYENTNISLVFRQFIENGKSTDYDKLNGHIAIHGEKNWIHIPINFSYKCSFDLDWLKSRGHKERFINLYRWSQETNDANELKGRFLRAIKFFMKAINFGKGSKSLDSESDTVLYINIAAEVMLLKKNEDKHTRKKKLTFLLEHLVTIEGIDQASAIDEVCKSRNEFVHDGLDYIDDYFYRNEIDPFENRAKGKTDLEVFIKIIAILISKVDYYIQYAIENKKHSSFNAKESWFSLLADYFDSRQTPTELIEVIHTCNINEK</sequence>
<dbReference type="AlphaFoldDB" id="A0A2N0ZIY1"/>
<organism evidence="1 2">
    <name type="scientific">Cytobacillus horneckiae</name>
    <dbReference type="NCBI Taxonomy" id="549687"/>
    <lineage>
        <taxon>Bacteria</taxon>
        <taxon>Bacillati</taxon>
        <taxon>Bacillota</taxon>
        <taxon>Bacilli</taxon>
        <taxon>Bacillales</taxon>
        <taxon>Bacillaceae</taxon>
        <taxon>Cytobacillus</taxon>
    </lineage>
</organism>
<dbReference type="EMBL" id="PISD01000015">
    <property type="protein sequence ID" value="PKG29480.1"/>
    <property type="molecule type" value="Genomic_DNA"/>
</dbReference>